<reference evidence="3 4" key="1">
    <citation type="journal article" date="2016" name="Nat. Commun.">
        <title>Thousands of microbial genomes shed light on interconnected biogeochemical processes in an aquifer system.</title>
        <authorList>
            <person name="Anantharaman K."/>
            <person name="Brown C.T."/>
            <person name="Hug L.A."/>
            <person name="Sharon I."/>
            <person name="Castelle C.J."/>
            <person name="Probst A.J."/>
            <person name="Thomas B.C."/>
            <person name="Singh A."/>
            <person name="Wilkins M.J."/>
            <person name="Karaoz U."/>
            <person name="Brodie E.L."/>
            <person name="Williams K.H."/>
            <person name="Hubbard S.S."/>
            <person name="Banfield J.F."/>
        </authorList>
    </citation>
    <scope>NUCLEOTIDE SEQUENCE [LARGE SCALE GENOMIC DNA]</scope>
</reference>
<feature type="domain" description="FIST C-domain" evidence="2">
    <location>
        <begin position="228"/>
        <end position="371"/>
    </location>
</feature>
<evidence type="ECO:0000313" key="3">
    <source>
        <dbReference type="EMBL" id="OGE25039.1"/>
    </source>
</evidence>
<evidence type="ECO:0000259" key="2">
    <source>
        <dbReference type="SMART" id="SM01204"/>
    </source>
</evidence>
<dbReference type="InterPro" id="IPR013702">
    <property type="entry name" value="FIST_domain_N"/>
</dbReference>
<dbReference type="InterPro" id="IPR019494">
    <property type="entry name" value="FIST_C"/>
</dbReference>
<evidence type="ECO:0000259" key="1">
    <source>
        <dbReference type="SMART" id="SM00897"/>
    </source>
</evidence>
<dbReference type="PANTHER" id="PTHR40252">
    <property type="entry name" value="BLR0328 PROTEIN"/>
    <property type="match status" value="1"/>
</dbReference>
<dbReference type="AlphaFoldDB" id="A0A1F5J8W8"/>
<dbReference type="PANTHER" id="PTHR40252:SF2">
    <property type="entry name" value="BLR0328 PROTEIN"/>
    <property type="match status" value="1"/>
</dbReference>
<dbReference type="Pfam" id="PF10442">
    <property type="entry name" value="FIST_C"/>
    <property type="match status" value="1"/>
</dbReference>
<evidence type="ECO:0008006" key="5">
    <source>
        <dbReference type="Google" id="ProtNLM"/>
    </source>
</evidence>
<dbReference type="Pfam" id="PF08495">
    <property type="entry name" value="FIST"/>
    <property type="match status" value="1"/>
</dbReference>
<protein>
    <recommendedName>
        <fullName evidence="5">FIST domain-containing protein</fullName>
    </recommendedName>
</protein>
<accession>A0A1F5J8W8</accession>
<dbReference type="Proteomes" id="UP000177042">
    <property type="component" value="Unassembled WGS sequence"/>
</dbReference>
<proteinExistence type="predicted"/>
<dbReference type="SMART" id="SM00897">
    <property type="entry name" value="FIST"/>
    <property type="match status" value="1"/>
</dbReference>
<name>A0A1F5J8W8_9BACT</name>
<organism evidence="3 4">
    <name type="scientific">Candidatus Daviesbacteria bacterium RIFCSPHIGHO2_02_FULL_39_12</name>
    <dbReference type="NCBI Taxonomy" id="1797770"/>
    <lineage>
        <taxon>Bacteria</taxon>
        <taxon>Candidatus Daviesiibacteriota</taxon>
    </lineage>
</organism>
<evidence type="ECO:0000313" key="4">
    <source>
        <dbReference type="Proteomes" id="UP000177042"/>
    </source>
</evidence>
<sequence>MAITAGVGSGQGNDAYEVGVNACKNAFDQLGQPDADLVIVFSSVVYDQKKVIEGVRSVSKNALLVGSSTAGEITNNGPAKKSVVVMVIKSDQITFAAGAGNDIKTDAKKAGHDAADQVKKQLGDKLKTFILLTDTLSGNGSEVLRGVLDVVGQHFPVVGGGSGDDAQYKQTFQYFNNDVLSGSAVGLGLAGSFKFSMGVKHGWVSLSPVLKVTKSSGAIVQEIDGNPAIEVYEKYLGTERAQQLKETVLAKLALSYPLGMQVEGSDELLLRAPFFVDKQGSITCGGEVPQGSEVRIMVGSSKEAIEAAKQAAQKLLDQLGSKPKAILLFNCHVRDKLLGPKAKEEIDAMQEIIGKDVPLIGFYTYAEQAPLAGEVRNIERCNPSLHNETVAMFALGE</sequence>
<comment type="caution">
    <text evidence="3">The sequence shown here is derived from an EMBL/GenBank/DDBJ whole genome shotgun (WGS) entry which is preliminary data.</text>
</comment>
<dbReference type="SMART" id="SM01204">
    <property type="entry name" value="FIST_C"/>
    <property type="match status" value="1"/>
</dbReference>
<feature type="domain" description="FIST" evidence="1">
    <location>
        <begin position="34"/>
        <end position="227"/>
    </location>
</feature>
<gene>
    <name evidence="3" type="ORF">A3C26_04380</name>
</gene>
<dbReference type="EMBL" id="MFCX01000034">
    <property type="protein sequence ID" value="OGE25039.1"/>
    <property type="molecule type" value="Genomic_DNA"/>
</dbReference>